<name>A0A6N6N2E1_9BACT</name>
<gene>
    <name evidence="2" type="ORF">F8A88_09590</name>
</gene>
<evidence type="ECO:0000256" key="1">
    <source>
        <dbReference type="SAM" id="SignalP"/>
    </source>
</evidence>
<protein>
    <submittedName>
        <fullName evidence="2">Uncharacterized protein</fullName>
    </submittedName>
</protein>
<comment type="caution">
    <text evidence="2">The sequence shown here is derived from an EMBL/GenBank/DDBJ whole genome shotgun (WGS) entry which is preliminary data.</text>
</comment>
<feature type="signal peptide" evidence="1">
    <location>
        <begin position="1"/>
        <end position="23"/>
    </location>
</feature>
<evidence type="ECO:0000313" key="2">
    <source>
        <dbReference type="EMBL" id="KAB1441828.1"/>
    </source>
</evidence>
<organism evidence="2 3">
    <name type="scientific">Pseudodesulfovibrio senegalensis</name>
    <dbReference type="NCBI Taxonomy" id="1721087"/>
    <lineage>
        <taxon>Bacteria</taxon>
        <taxon>Pseudomonadati</taxon>
        <taxon>Thermodesulfobacteriota</taxon>
        <taxon>Desulfovibrionia</taxon>
        <taxon>Desulfovibrionales</taxon>
        <taxon>Desulfovibrionaceae</taxon>
    </lineage>
</organism>
<dbReference type="OrthoDB" id="5460275at2"/>
<dbReference type="RefSeq" id="WP_151150920.1">
    <property type="nucleotide sequence ID" value="NZ_WAIE01000003.1"/>
</dbReference>
<evidence type="ECO:0000313" key="3">
    <source>
        <dbReference type="Proteomes" id="UP000438699"/>
    </source>
</evidence>
<proteinExistence type="predicted"/>
<reference evidence="2 3" key="1">
    <citation type="journal article" date="2017" name="Int. J. Syst. Evol. Microbiol.">
        <title>Desulfovibrio senegalensis sp. nov., a mesophilic sulfate reducer isolated from marine sediment.</title>
        <authorList>
            <person name="Thioye A."/>
            <person name="Gam Z.B.A."/>
            <person name="Mbengue M."/>
            <person name="Cayol J.L."/>
            <person name="Joseph-Bartoli M."/>
            <person name="Toure-Kane C."/>
            <person name="Labat M."/>
        </authorList>
    </citation>
    <scope>NUCLEOTIDE SEQUENCE [LARGE SCALE GENOMIC DNA]</scope>
    <source>
        <strain evidence="2 3">DSM 101509</strain>
    </source>
</reference>
<feature type="chain" id="PRO_5027031848" evidence="1">
    <location>
        <begin position="24"/>
        <end position="95"/>
    </location>
</feature>
<sequence>MTTRLMTLTILSLFLASGGCSIAQVQHEESTPRFGSSVKMAVQDQTLNPLPAGTEPVRGMDGKYTQAVVEKYQSGPKPETKSTNTSVADIIIGGK</sequence>
<dbReference type="EMBL" id="WAIE01000003">
    <property type="protein sequence ID" value="KAB1441828.1"/>
    <property type="molecule type" value="Genomic_DNA"/>
</dbReference>
<accession>A0A6N6N2E1</accession>
<keyword evidence="1" id="KW-0732">Signal</keyword>
<dbReference type="Proteomes" id="UP000438699">
    <property type="component" value="Unassembled WGS sequence"/>
</dbReference>
<dbReference type="PROSITE" id="PS51257">
    <property type="entry name" value="PROKAR_LIPOPROTEIN"/>
    <property type="match status" value="1"/>
</dbReference>
<keyword evidence="3" id="KW-1185">Reference proteome</keyword>
<dbReference type="AlphaFoldDB" id="A0A6N6N2E1"/>